<feature type="transmembrane region" description="Helical" evidence="1">
    <location>
        <begin position="157"/>
        <end position="179"/>
    </location>
</feature>
<feature type="transmembrane region" description="Helical" evidence="1">
    <location>
        <begin position="72"/>
        <end position="93"/>
    </location>
</feature>
<proteinExistence type="predicted"/>
<organism evidence="2 3">
    <name type="scientific">Sandaracinus amylolyticus</name>
    <dbReference type="NCBI Taxonomy" id="927083"/>
    <lineage>
        <taxon>Bacteria</taxon>
        <taxon>Pseudomonadati</taxon>
        <taxon>Myxococcota</taxon>
        <taxon>Polyangia</taxon>
        <taxon>Polyangiales</taxon>
        <taxon>Sandaracinaceae</taxon>
        <taxon>Sandaracinus</taxon>
    </lineage>
</organism>
<reference evidence="2 3" key="1">
    <citation type="submission" date="2015-03" db="EMBL/GenBank/DDBJ databases">
        <title>Genome assembly of Sandaracinus amylolyticus DSM 53668.</title>
        <authorList>
            <person name="Sharma G."/>
            <person name="Subramanian S."/>
        </authorList>
    </citation>
    <scope>NUCLEOTIDE SEQUENCE [LARGE SCALE GENOMIC DNA]</scope>
    <source>
        <strain evidence="2 3">DSM 53668</strain>
    </source>
</reference>
<feature type="transmembrane region" description="Helical" evidence="1">
    <location>
        <begin position="113"/>
        <end position="136"/>
    </location>
</feature>
<keyword evidence="1" id="KW-1133">Transmembrane helix</keyword>
<dbReference type="Proteomes" id="UP000034883">
    <property type="component" value="Chromosome"/>
</dbReference>
<dbReference type="AlphaFoldDB" id="A0A0F6WAQ4"/>
<dbReference type="KEGG" id="samy:DB32_008911"/>
<evidence type="ECO:0000313" key="2">
    <source>
        <dbReference type="EMBL" id="AKF11762.1"/>
    </source>
</evidence>
<feature type="transmembrane region" description="Helical" evidence="1">
    <location>
        <begin position="20"/>
        <end position="42"/>
    </location>
</feature>
<evidence type="ECO:0000256" key="1">
    <source>
        <dbReference type="SAM" id="Phobius"/>
    </source>
</evidence>
<name>A0A0F6WAQ4_9BACT</name>
<dbReference type="EMBL" id="CP011125">
    <property type="protein sequence ID" value="AKF11762.1"/>
    <property type="molecule type" value="Genomic_DNA"/>
</dbReference>
<feature type="transmembrane region" description="Helical" evidence="1">
    <location>
        <begin position="360"/>
        <end position="380"/>
    </location>
</feature>
<sequence length="536" mass="55618">MLVAEMRPLVYPGVVRAPPLSAWLSTSLGLALAPLLIGLPLLASGVGELLAWGHDLPLGAALSSQRRARAGAVAIVVLAPAVLFGLVLGAVIVDPIEHLVGDDDRAAAVVALLAPMISALLFAPFVLAPSLVLRTVGPSLAVRAIELAAHVGVGRTLVLGAMLGALGALPFALAIVGAFVDEAVAVLAVPVGVVIDVALAPWALRAIARTADRALASIDDAARSAATLSRLGRFAIAPLALLVATIVLALSTPLPLREDGPIVGGTPTERAPWIVPGTRVHIAYDWRWVDVTREDGASEHYYVGPFLSIDRASARHATRDGREVIVVRLGNDYHESCELVIDPSGRRVDDGLRDRIERRLPAGIVALLVLACSLGVVFAARNGRAQARVREVLAVLSPEREGELVRGVLRTRGSPVLVGARGVHAAGGAWIEADGGALRIALPDEPVAAVAIDPTLPPALLEGTPVLVRSHGARLGGVTLRDAHTPWPAGALAVWGDPQRAATAHVRALFPSLTRLGLAIGVLLVITSLAIAIEIV</sequence>
<keyword evidence="1" id="KW-0472">Membrane</keyword>
<feature type="transmembrane region" description="Helical" evidence="1">
    <location>
        <begin position="185"/>
        <end position="204"/>
    </location>
</feature>
<feature type="transmembrane region" description="Helical" evidence="1">
    <location>
        <begin position="516"/>
        <end position="535"/>
    </location>
</feature>
<keyword evidence="1" id="KW-0812">Transmembrane</keyword>
<gene>
    <name evidence="2" type="ORF">DB32_008911</name>
</gene>
<keyword evidence="3" id="KW-1185">Reference proteome</keyword>
<evidence type="ECO:0000313" key="3">
    <source>
        <dbReference type="Proteomes" id="UP000034883"/>
    </source>
</evidence>
<protein>
    <submittedName>
        <fullName evidence="2">Uncharacterized protein</fullName>
    </submittedName>
</protein>
<feature type="transmembrane region" description="Helical" evidence="1">
    <location>
        <begin position="231"/>
        <end position="251"/>
    </location>
</feature>
<accession>A0A0F6WAQ4</accession>